<evidence type="ECO:0000313" key="6">
    <source>
        <dbReference type="Proteomes" id="UP001316803"/>
    </source>
</evidence>
<keyword evidence="4" id="KW-0805">Transcription regulation</keyword>
<keyword evidence="6" id="KW-1185">Reference proteome</keyword>
<proteinExistence type="inferred from homology"/>
<dbReference type="EMBL" id="JAKLMC020000043">
    <property type="protein sequence ID" value="KAK5948813.1"/>
    <property type="molecule type" value="Genomic_DNA"/>
</dbReference>
<evidence type="ECO:0000256" key="4">
    <source>
        <dbReference type="RuleBase" id="RU364152"/>
    </source>
</evidence>
<keyword evidence="3 4" id="KW-0539">Nucleus</keyword>
<organism evidence="5 6">
    <name type="scientific">Knufia fluminis</name>
    <dbReference type="NCBI Taxonomy" id="191047"/>
    <lineage>
        <taxon>Eukaryota</taxon>
        <taxon>Fungi</taxon>
        <taxon>Dikarya</taxon>
        <taxon>Ascomycota</taxon>
        <taxon>Pezizomycotina</taxon>
        <taxon>Eurotiomycetes</taxon>
        <taxon>Chaetothyriomycetidae</taxon>
        <taxon>Chaetothyriales</taxon>
        <taxon>Trichomeriaceae</taxon>
        <taxon>Knufia</taxon>
    </lineage>
</organism>
<gene>
    <name evidence="4" type="primary">MED20</name>
    <name evidence="5" type="ORF">OHC33_010237</name>
</gene>
<keyword evidence="4" id="KW-0010">Activator</keyword>
<comment type="subcellular location">
    <subcellularLocation>
        <location evidence="1 4">Nucleus</location>
    </subcellularLocation>
</comment>
<dbReference type="GO" id="GO:0016592">
    <property type="term" value="C:mediator complex"/>
    <property type="evidence" value="ECO:0007669"/>
    <property type="project" value="InterPro"/>
</dbReference>
<keyword evidence="4" id="KW-0804">Transcription</keyword>
<comment type="function">
    <text evidence="4">Component of the Mediator complex, a coactivator involved in the regulated transcription of nearly all RNA polymerase II-dependent genes. Mediator functions as a bridge to convey information from gene-specific regulatory proteins to the basal RNA polymerase II transcription machinery. Mediator is recruited to promoters by direct interactions with regulatory proteins and serves as a scaffold for the assembly of a functional preinitiation complex with RNA polymerase II and the general transcription factors.</text>
</comment>
<dbReference type="GO" id="GO:0003712">
    <property type="term" value="F:transcription coregulator activity"/>
    <property type="evidence" value="ECO:0007669"/>
    <property type="project" value="InterPro"/>
</dbReference>
<comment type="caution">
    <text evidence="5">The sequence shown here is derived from an EMBL/GenBank/DDBJ whole genome shotgun (WGS) entry which is preliminary data.</text>
</comment>
<sequence>MPTTGLCLLPPASGNAPVSTKLIAHLSRRYPTQEHVLFHLEHRLFSDTSSQLPGSDVKQRCFTHVLSFSHDPQHAFVSSTKPGNSDESSTITIPAASADSFTGLISTKLQPAWYPRQMLSVENGVCVAIEEKGLVVCIGDARVSARSQGAGTVRGTVVELFRREDTGSDENNYTKEEAAEDEAWMQSALEGLFKGTGVTFNARIITGRTLPRKPEEGADVEAKRDWNLAKLYMAVFRR</sequence>
<protein>
    <recommendedName>
        <fullName evidence="4">Mediator of RNA polymerase II transcription subunit 20</fullName>
    </recommendedName>
    <alternativeName>
        <fullName evidence="4">Mediator complex subunit 20</fullName>
    </alternativeName>
</protein>
<dbReference type="Proteomes" id="UP001316803">
    <property type="component" value="Unassembled WGS sequence"/>
</dbReference>
<comment type="similarity">
    <text evidence="2 4">Belongs to the Mediator complex subunit 20 family.</text>
</comment>
<reference evidence="5 6" key="1">
    <citation type="submission" date="2022-12" db="EMBL/GenBank/DDBJ databases">
        <title>Genomic features and morphological characterization of a novel Knufia sp. strain isolated from spacecraft assembly facility.</title>
        <authorList>
            <person name="Teixeira M."/>
            <person name="Chander A.M."/>
            <person name="Stajich J.E."/>
            <person name="Venkateswaran K."/>
        </authorList>
    </citation>
    <scope>NUCLEOTIDE SEQUENCE [LARGE SCALE GENOMIC DNA]</scope>
    <source>
        <strain evidence="5 6">FJI-L2-BK-P2</strain>
    </source>
</reference>
<dbReference type="Pfam" id="PF08612">
    <property type="entry name" value="Med20"/>
    <property type="match status" value="1"/>
</dbReference>
<evidence type="ECO:0000256" key="2">
    <source>
        <dbReference type="ARBA" id="ARBA00010743"/>
    </source>
</evidence>
<evidence type="ECO:0000256" key="1">
    <source>
        <dbReference type="ARBA" id="ARBA00004123"/>
    </source>
</evidence>
<accession>A0AAN8E991</accession>
<evidence type="ECO:0000256" key="3">
    <source>
        <dbReference type="ARBA" id="ARBA00023242"/>
    </source>
</evidence>
<name>A0AAN8E991_9EURO</name>
<dbReference type="InterPro" id="IPR013921">
    <property type="entry name" value="Mediator_Med20"/>
</dbReference>
<comment type="subunit">
    <text evidence="4">Component of the Mediator complex.</text>
</comment>
<dbReference type="GO" id="GO:0006357">
    <property type="term" value="P:regulation of transcription by RNA polymerase II"/>
    <property type="evidence" value="ECO:0007669"/>
    <property type="project" value="InterPro"/>
</dbReference>
<evidence type="ECO:0000313" key="5">
    <source>
        <dbReference type="EMBL" id="KAK5948813.1"/>
    </source>
</evidence>
<dbReference type="AlphaFoldDB" id="A0AAN8E991"/>